<evidence type="ECO:0000256" key="22">
    <source>
        <dbReference type="ARBA" id="ARBA00050661"/>
    </source>
</evidence>
<evidence type="ECO:0000256" key="18">
    <source>
        <dbReference type="ARBA" id="ARBA00023136"/>
    </source>
</evidence>
<evidence type="ECO:0000256" key="19">
    <source>
        <dbReference type="ARBA" id="ARBA00023180"/>
    </source>
</evidence>
<feature type="compositionally biased region" description="Acidic residues" evidence="30">
    <location>
        <begin position="826"/>
        <end position="838"/>
    </location>
</feature>
<feature type="transmembrane region" description="Helical" evidence="31">
    <location>
        <begin position="179"/>
        <end position="203"/>
    </location>
</feature>
<evidence type="ECO:0000256" key="9">
    <source>
        <dbReference type="ARBA" id="ARBA00022553"/>
    </source>
</evidence>
<comment type="catalytic activity">
    <reaction evidence="27">
        <text>3',5'-cyclic GMP(in) + ATP + H2O = 3',5'-cyclic GMP(out) + ADP + phosphate + H(+)</text>
        <dbReference type="Rhea" id="RHEA:66188"/>
        <dbReference type="ChEBI" id="CHEBI:15377"/>
        <dbReference type="ChEBI" id="CHEBI:15378"/>
        <dbReference type="ChEBI" id="CHEBI:30616"/>
        <dbReference type="ChEBI" id="CHEBI:43474"/>
        <dbReference type="ChEBI" id="CHEBI:57746"/>
        <dbReference type="ChEBI" id="CHEBI:456216"/>
    </reaction>
    <physiologicalReaction direction="left-to-right" evidence="27">
        <dbReference type="Rhea" id="RHEA:66189"/>
    </physiologicalReaction>
</comment>
<feature type="transmembrane region" description="Helical" evidence="31">
    <location>
        <begin position="286"/>
        <end position="308"/>
    </location>
</feature>
<dbReference type="GO" id="GO:0005524">
    <property type="term" value="F:ATP binding"/>
    <property type="evidence" value="ECO:0007669"/>
    <property type="project" value="UniProtKB-KW"/>
</dbReference>
<dbReference type="GO" id="GO:0016887">
    <property type="term" value="F:ATP hydrolysis activity"/>
    <property type="evidence" value="ECO:0007669"/>
    <property type="project" value="InterPro"/>
</dbReference>
<feature type="transmembrane region" description="Helical" evidence="31">
    <location>
        <begin position="1137"/>
        <end position="1156"/>
    </location>
</feature>
<evidence type="ECO:0000313" key="35">
    <source>
        <dbReference type="Proteomes" id="UP000007110"/>
    </source>
</evidence>
<reference evidence="35" key="1">
    <citation type="submission" date="2015-02" db="EMBL/GenBank/DDBJ databases">
        <title>Genome sequencing for Strongylocentrotus purpuratus.</title>
        <authorList>
            <person name="Murali S."/>
            <person name="Liu Y."/>
            <person name="Vee V."/>
            <person name="English A."/>
            <person name="Wang M."/>
            <person name="Skinner E."/>
            <person name="Han Y."/>
            <person name="Muzny D.M."/>
            <person name="Worley K.C."/>
            <person name="Gibbs R.A."/>
        </authorList>
    </citation>
    <scope>NUCLEOTIDE SEQUENCE</scope>
</reference>
<evidence type="ECO:0000256" key="12">
    <source>
        <dbReference type="ARBA" id="ARBA00022741"/>
    </source>
</evidence>
<dbReference type="PANTHER" id="PTHR24223:SF447">
    <property type="entry name" value="MULTIDRUG RESISTANCE-ASSOCIATED PROTEIN 5"/>
    <property type="match status" value="1"/>
</dbReference>
<feature type="region of interest" description="Disordered" evidence="30">
    <location>
        <begin position="548"/>
        <end position="571"/>
    </location>
</feature>
<dbReference type="RefSeq" id="XP_030837859.1">
    <property type="nucleotide sequence ID" value="XM_030981999.1"/>
</dbReference>
<evidence type="ECO:0000256" key="25">
    <source>
        <dbReference type="ARBA" id="ARBA00052576"/>
    </source>
</evidence>
<feature type="transmembrane region" description="Helical" evidence="31">
    <location>
        <begin position="430"/>
        <end position="447"/>
    </location>
</feature>
<keyword evidence="15" id="KW-1278">Translocase</keyword>
<dbReference type="FunFam" id="1.20.1560.10:FF:000015">
    <property type="entry name" value="multidrug resistance-associated protein 5 isoform X1"/>
    <property type="match status" value="1"/>
</dbReference>
<keyword evidence="14" id="KW-0067">ATP-binding</keyword>
<dbReference type="SUPFAM" id="SSF90123">
    <property type="entry name" value="ABC transporter transmembrane region"/>
    <property type="match status" value="2"/>
</dbReference>
<dbReference type="Proteomes" id="UP000007110">
    <property type="component" value="Unassembled WGS sequence"/>
</dbReference>
<dbReference type="EC" id="7.6.2.2" evidence="6"/>
<comment type="subcellular location">
    <subcellularLocation>
        <location evidence="1">Apical cell membrane</location>
        <topology evidence="1">Multi-pass membrane protein</topology>
    </subcellularLocation>
    <subcellularLocation>
        <location evidence="3">Basolateral cell membrane</location>
        <topology evidence="3">Multi-pass membrane protein</topology>
    </subcellularLocation>
    <subcellularLocation>
        <location evidence="2">Cytoplasmic granule</location>
    </subcellularLocation>
    <subcellularLocation>
        <location evidence="4">Endosome membrane</location>
    </subcellularLocation>
    <subcellularLocation>
        <location evidence="20">Golgi apparatus lumen</location>
    </subcellularLocation>
</comment>
<dbReference type="CDD" id="cd18599">
    <property type="entry name" value="ABC_6TM_MRP5_8_9_D2"/>
    <property type="match status" value="1"/>
</dbReference>
<evidence type="ECO:0000256" key="30">
    <source>
        <dbReference type="SAM" id="MobiDB-lite"/>
    </source>
</evidence>
<dbReference type="InterPro" id="IPR036640">
    <property type="entry name" value="ABC1_TM_sf"/>
</dbReference>
<evidence type="ECO:0000256" key="20">
    <source>
        <dbReference type="ARBA" id="ARBA00023769"/>
    </source>
</evidence>
<dbReference type="PROSITE" id="PS00211">
    <property type="entry name" value="ABC_TRANSPORTER_1"/>
    <property type="match status" value="2"/>
</dbReference>
<keyword evidence="13" id="KW-0967">Endosome</keyword>
<dbReference type="GO" id="GO:0140359">
    <property type="term" value="F:ABC-type transporter activity"/>
    <property type="evidence" value="ECO:0000318"/>
    <property type="project" value="GO_Central"/>
</dbReference>
<comment type="catalytic activity">
    <reaction evidence="25">
        <text>N-acetyl-L-aspartyl-L-glutamyl-L-glutamate(in) + ATP + H2O = N-acetyl-L-aspartyl-L-glutamyl-L-glutamate(out) + ADP + phosphate + H(+)</text>
        <dbReference type="Rhea" id="RHEA:66732"/>
        <dbReference type="ChEBI" id="CHEBI:15377"/>
        <dbReference type="ChEBI" id="CHEBI:15378"/>
        <dbReference type="ChEBI" id="CHEBI:30616"/>
        <dbReference type="ChEBI" id="CHEBI:43474"/>
        <dbReference type="ChEBI" id="CHEBI:76935"/>
        <dbReference type="ChEBI" id="CHEBI:456216"/>
    </reaction>
    <physiologicalReaction direction="left-to-right" evidence="25">
        <dbReference type="Rhea" id="RHEA:66733"/>
    </physiologicalReaction>
</comment>
<evidence type="ECO:0000256" key="11">
    <source>
        <dbReference type="ARBA" id="ARBA00022737"/>
    </source>
</evidence>
<keyword evidence="18 31" id="KW-0472">Membrane</keyword>
<comment type="catalytic activity">
    <reaction evidence="26">
        <text>N-acetyl-L-aspartate(in) + ATP + H2O = N-acetyl-L-aspartate(out) + ADP + phosphate + H(+)</text>
        <dbReference type="Rhea" id="RHEA:66744"/>
        <dbReference type="ChEBI" id="CHEBI:15377"/>
        <dbReference type="ChEBI" id="CHEBI:15378"/>
        <dbReference type="ChEBI" id="CHEBI:16953"/>
        <dbReference type="ChEBI" id="CHEBI:30616"/>
        <dbReference type="ChEBI" id="CHEBI:43474"/>
        <dbReference type="ChEBI" id="CHEBI:456216"/>
    </reaction>
    <physiologicalReaction direction="left-to-right" evidence="26">
        <dbReference type="Rhea" id="RHEA:66745"/>
    </physiologicalReaction>
</comment>
<proteinExistence type="inferred from homology"/>
<dbReference type="GeneID" id="594398"/>
<keyword evidence="8" id="KW-1003">Cell membrane</keyword>
<dbReference type="InterPro" id="IPR003593">
    <property type="entry name" value="AAA+_ATPase"/>
</dbReference>
<evidence type="ECO:0000256" key="14">
    <source>
        <dbReference type="ARBA" id="ARBA00022840"/>
    </source>
</evidence>
<dbReference type="InterPro" id="IPR011527">
    <property type="entry name" value="ABC1_TM_dom"/>
</dbReference>
<feature type="domain" description="ABC transmembrane type-1" evidence="33">
    <location>
        <begin position="871"/>
        <end position="1164"/>
    </location>
</feature>
<evidence type="ECO:0000256" key="15">
    <source>
        <dbReference type="ARBA" id="ARBA00022967"/>
    </source>
</evidence>
<feature type="transmembrane region" description="Helical" evidence="31">
    <location>
        <begin position="215"/>
        <end position="241"/>
    </location>
</feature>
<dbReference type="GO" id="GO:0005796">
    <property type="term" value="C:Golgi lumen"/>
    <property type="evidence" value="ECO:0007669"/>
    <property type="project" value="UniProtKB-SubCell"/>
</dbReference>
<evidence type="ECO:0000256" key="1">
    <source>
        <dbReference type="ARBA" id="ARBA00004424"/>
    </source>
</evidence>
<evidence type="ECO:0000256" key="4">
    <source>
        <dbReference type="ARBA" id="ARBA00004608"/>
    </source>
</evidence>
<dbReference type="InterPro" id="IPR027417">
    <property type="entry name" value="P-loop_NTPase"/>
</dbReference>
<evidence type="ECO:0000313" key="34">
    <source>
        <dbReference type="EnsemblMetazoa" id="XP_030837860"/>
    </source>
</evidence>
<comment type="catalytic activity">
    <reaction evidence="22">
        <text>(2S)-2-[5-amino-1-(beta-D-ribosyl)imidazole-4-carboxamido]succinate(in) + ATP + H2O = (2S)-2-[5-amino-1-(beta-D-ribosyl)imidazole-4-carboxamido]succinate(out) + ADP + phosphate + H(+)</text>
        <dbReference type="Rhea" id="RHEA:66752"/>
        <dbReference type="ChEBI" id="CHEBI:15377"/>
        <dbReference type="ChEBI" id="CHEBI:15378"/>
        <dbReference type="ChEBI" id="CHEBI:30616"/>
        <dbReference type="ChEBI" id="CHEBI:43474"/>
        <dbReference type="ChEBI" id="CHEBI:167466"/>
        <dbReference type="ChEBI" id="CHEBI:456216"/>
    </reaction>
    <physiologicalReaction direction="left-to-right" evidence="22">
        <dbReference type="Rhea" id="RHEA:66753"/>
    </physiologicalReaction>
</comment>
<feature type="region of interest" description="Disordered" evidence="30">
    <location>
        <begin position="788"/>
        <end position="850"/>
    </location>
</feature>
<evidence type="ECO:0000256" key="23">
    <source>
        <dbReference type="ARBA" id="ARBA00050745"/>
    </source>
</evidence>
<dbReference type="InterPro" id="IPR003439">
    <property type="entry name" value="ABC_transporter-like_ATP-bd"/>
</dbReference>
<feature type="transmembrane region" description="Helical" evidence="31">
    <location>
        <begin position="314"/>
        <end position="336"/>
    </location>
</feature>
<evidence type="ECO:0000256" key="16">
    <source>
        <dbReference type="ARBA" id="ARBA00022989"/>
    </source>
</evidence>
<comment type="similarity">
    <text evidence="5">Belongs to the ABC transporter superfamily. ABCC family. Conjugate transporter (TC 3.A.1.208) subfamily.</text>
</comment>
<dbReference type="OMA" id="ASPQHEW"/>
<feature type="transmembrane region" description="Helical" evidence="31">
    <location>
        <begin position="1020"/>
        <end position="1041"/>
    </location>
</feature>
<evidence type="ECO:0000256" key="21">
    <source>
        <dbReference type="ARBA" id="ARBA00034018"/>
    </source>
</evidence>
<feature type="domain" description="ABC transmembrane type-1" evidence="33">
    <location>
        <begin position="179"/>
        <end position="459"/>
    </location>
</feature>
<evidence type="ECO:0000256" key="7">
    <source>
        <dbReference type="ARBA" id="ARBA00022448"/>
    </source>
</evidence>
<evidence type="ECO:0000256" key="24">
    <source>
        <dbReference type="ARBA" id="ARBA00051604"/>
    </source>
</evidence>
<keyword evidence="7" id="KW-0813">Transport</keyword>
<dbReference type="FunFam" id="1.20.1560.10:FF:000012">
    <property type="entry name" value="ATP binding cassette subfamily C member 5"/>
    <property type="match status" value="1"/>
</dbReference>
<keyword evidence="16 31" id="KW-1133">Transmembrane helix</keyword>
<evidence type="ECO:0000256" key="10">
    <source>
        <dbReference type="ARBA" id="ARBA00022692"/>
    </source>
</evidence>
<dbReference type="InParanoid" id="A0A7M7NKG5"/>
<feature type="domain" description="ABC transporter" evidence="32">
    <location>
        <begin position="1202"/>
        <end position="1436"/>
    </location>
</feature>
<evidence type="ECO:0000256" key="2">
    <source>
        <dbReference type="ARBA" id="ARBA00004463"/>
    </source>
</evidence>
<keyword evidence="10 31" id="KW-0812">Transmembrane</keyword>
<protein>
    <recommendedName>
        <fullName evidence="28">ATP-binding cassette sub-family C member 5</fullName>
        <ecNumber evidence="6">7.6.2.2</ecNumber>
    </recommendedName>
    <alternativeName>
        <fullName evidence="29">Multidrug resistance-associated protein 5</fullName>
    </alternativeName>
</protein>
<dbReference type="CDD" id="cd18592">
    <property type="entry name" value="ABC_6TM_MRP5_8_9_D1"/>
    <property type="match status" value="1"/>
</dbReference>
<evidence type="ECO:0000256" key="28">
    <source>
        <dbReference type="ARBA" id="ARBA00069159"/>
    </source>
</evidence>
<feature type="domain" description="ABC transporter" evidence="32">
    <location>
        <begin position="565"/>
        <end position="786"/>
    </location>
</feature>
<feature type="region of interest" description="Disordered" evidence="30">
    <location>
        <begin position="509"/>
        <end position="536"/>
    </location>
</feature>
<dbReference type="GO" id="GO:0010008">
    <property type="term" value="C:endosome membrane"/>
    <property type="evidence" value="ECO:0007669"/>
    <property type="project" value="UniProtKB-SubCell"/>
</dbReference>
<feature type="transmembrane region" description="Helical" evidence="31">
    <location>
        <begin position="1111"/>
        <end position="1131"/>
    </location>
</feature>
<dbReference type="CDD" id="cd03244">
    <property type="entry name" value="ABCC_MRP_domain2"/>
    <property type="match status" value="1"/>
</dbReference>
<dbReference type="KEGG" id="spu:594398"/>
<accession>A0A7M7NKG5</accession>
<evidence type="ECO:0000256" key="6">
    <source>
        <dbReference type="ARBA" id="ARBA00012191"/>
    </source>
</evidence>
<dbReference type="Pfam" id="PF00664">
    <property type="entry name" value="ABC_membrane"/>
    <property type="match status" value="2"/>
</dbReference>
<dbReference type="SMART" id="SM00382">
    <property type="entry name" value="AAA"/>
    <property type="match status" value="2"/>
</dbReference>
<name>A0A7M7NKG5_STRPU</name>
<dbReference type="PROSITE" id="PS50893">
    <property type="entry name" value="ABC_TRANSPORTER_2"/>
    <property type="match status" value="2"/>
</dbReference>
<dbReference type="PANTHER" id="PTHR24223">
    <property type="entry name" value="ATP-BINDING CASSETTE SUB-FAMILY C"/>
    <property type="match status" value="1"/>
</dbReference>
<evidence type="ECO:0000256" key="26">
    <source>
        <dbReference type="ARBA" id="ARBA00052708"/>
    </source>
</evidence>
<dbReference type="GO" id="GO:0008559">
    <property type="term" value="F:ABC-type xenobiotic transporter activity"/>
    <property type="evidence" value="ECO:0007669"/>
    <property type="project" value="UniProtKB-EC"/>
</dbReference>
<evidence type="ECO:0000256" key="29">
    <source>
        <dbReference type="ARBA" id="ARBA00082793"/>
    </source>
</evidence>
<dbReference type="OrthoDB" id="6500128at2759"/>
<dbReference type="InterPro" id="IPR017871">
    <property type="entry name" value="ABC_transporter-like_CS"/>
</dbReference>
<keyword evidence="19" id="KW-0325">Glycoprotein</keyword>
<dbReference type="Gene3D" id="1.20.1560.10">
    <property type="entry name" value="ABC transporter type 1, transmembrane domain"/>
    <property type="match status" value="2"/>
</dbReference>
<keyword evidence="17" id="KW-0333">Golgi apparatus</keyword>
<feature type="transmembrane region" description="Helical" evidence="31">
    <location>
        <begin position="867"/>
        <end position="886"/>
    </location>
</feature>
<dbReference type="PROSITE" id="PS50929">
    <property type="entry name" value="ABC_TM1F"/>
    <property type="match status" value="2"/>
</dbReference>
<dbReference type="CDD" id="cd03250">
    <property type="entry name" value="ABCC_MRP_domain1"/>
    <property type="match status" value="1"/>
</dbReference>
<keyword evidence="9" id="KW-0597">Phosphoprotein</keyword>
<dbReference type="Gene3D" id="3.40.50.300">
    <property type="entry name" value="P-loop containing nucleotide triphosphate hydrolases"/>
    <property type="match status" value="2"/>
</dbReference>
<evidence type="ECO:0000256" key="27">
    <source>
        <dbReference type="ARBA" id="ARBA00052963"/>
    </source>
</evidence>
<evidence type="ECO:0000256" key="8">
    <source>
        <dbReference type="ARBA" id="ARBA00022475"/>
    </source>
</evidence>
<evidence type="ECO:0000256" key="31">
    <source>
        <dbReference type="SAM" id="Phobius"/>
    </source>
</evidence>
<sequence>MTDTQLEEEGGGERVDDVMTSDGVDVTFSDDGVQNTAVALATMGETTTNVGMVVPGDDHDLYERTPRKYQEEKDGFKYKESMKLLIPIRLKPTNEEYSPMDHCGLISFIWLNWMSSLFFKAYKRTLEYSDLWTMSDYERGDYNGDRFEKLWAEEVALKGSEEEASMGKVAFRFVRTRQIVSATVLVISMMSSFITSAVVVQRLLIYTEEEEVELWYGIVLVVCIFILQIIRISGDVFFWSFSCRTACRLRSGILTVTFRRLAHLRSLKQHSVGEVMNVCANDSQRLFDVCVIGNFLVSSAALLISTLFATQFIVGWGALIGTLATFIIFVPLQVMAGKTISKIRMKCIKVIDVRVQKMNELLTFIKLIKMYAWELPFSKAIGGIRSRERSYLAKAGILQSFSLSIVSIIPSLASVLSIIIHVAMGNSLSASQAFTLIALLNVCRAVFGPTPFAVRMLAESTVALRRIKSIIIMESAKPNEKLDESSKNAIEINGGEFGWDVIYNKEDEKESDVTMETTGSEDENKNGEINRNGQDKTVVIIKNGSTDAAKSNGVKKPTSNGKPKPKPGTVENVSSKIVPVLFDINFDLPKEKLVGVCGLVGSGKSSLINAILGQMEKVNGTCKVRGKFAYVAQEAWIFNATVRENILFGTPFDEERYTMVMEACSLKQDLEILTNGDQTEIGERGINLSGGQKQRVSLARAVYADNDVYFLDDPLSAVDSHVGEHIFNKCIKGVLSKKTILFVTHQLQYLQDCDSIAVMVEGRIAERGTHSELMTSEGEYARLITTHYTKPEDDEEGDGTTPTDPQSPKLKRQLSRQKSTSPSAASEDEFTDPAEQDEGQLTTSEKRSGGSLSWKTYHGYIQAMGGYFNAFIVLLGFILVVALLTFNNWWLSYWIEISGNRPYNETLDEEPPTLVNDPQLWIYMTVYGGSLVLIFIVAALKSITYMKFTLKSSSTLHNNLFRSVIRSPMSFFDTTPIGRVLNMFSKDLDELDVMLSINMELSINYMLTIAASLITITVIFPYFLCAFIPIIIIFIFIMIFYRRGVNDMKQLENVSRSQWFSHTGSTLIGLTTIHAYDKTDEFIKRFVDLLNVNAYPLMLFRMATRWAGARLELLVVLVITITNLMVVLRHGKISPSVAGLAISYAMQLTGIFQITMSMMADTEARLFSAERMMTYIKALKPEAPESIPSSLPASGWPSKGEIKISDYRMRYREKLPLVLKDVRCTIQAGQKIGIVGRTGSGKSSLSVALFRLVEADKGSITIDDVDISVLGLFDLRSKMSIIPQDPVLFIGSVRYNLDPFGENSDADLWQVLEKAYMKEKISTLDGGLEALVTEGGDNFSVGERQLMCMARALLRNSKILFLDEATAAIDTETDSLIQQTIRTAFDDCTTLTIAHRLNTVLDSDKILVMDDGKVAEFDSPSTLRANPKSIFSGMLAAAESQGNSDKAD</sequence>
<dbReference type="GO" id="GO:0016323">
    <property type="term" value="C:basolateral plasma membrane"/>
    <property type="evidence" value="ECO:0007669"/>
    <property type="project" value="UniProtKB-SubCell"/>
</dbReference>
<dbReference type="GO" id="GO:0016020">
    <property type="term" value="C:membrane"/>
    <property type="evidence" value="ECO:0000318"/>
    <property type="project" value="GO_Central"/>
</dbReference>
<feature type="transmembrane region" description="Helical" evidence="31">
    <location>
        <begin position="395"/>
        <end position="424"/>
    </location>
</feature>
<organism evidence="34 35">
    <name type="scientific">Strongylocentrotus purpuratus</name>
    <name type="common">Purple sea urchin</name>
    <dbReference type="NCBI Taxonomy" id="7668"/>
    <lineage>
        <taxon>Eukaryota</taxon>
        <taxon>Metazoa</taxon>
        <taxon>Echinodermata</taxon>
        <taxon>Eleutherozoa</taxon>
        <taxon>Echinozoa</taxon>
        <taxon>Echinoidea</taxon>
        <taxon>Euechinoidea</taxon>
        <taxon>Echinacea</taxon>
        <taxon>Camarodonta</taxon>
        <taxon>Echinidea</taxon>
        <taxon>Strongylocentrotidae</taxon>
        <taxon>Strongylocentrotus</taxon>
    </lineage>
</organism>
<comment type="catalytic activity">
    <reaction evidence="24">
        <text>3',5'-cyclic AMP(in) + ATP + H2O = 3',5'-cyclic AMP(out) + ADP + phosphate + H(+)</text>
        <dbReference type="Rhea" id="RHEA:66184"/>
        <dbReference type="ChEBI" id="CHEBI:15377"/>
        <dbReference type="ChEBI" id="CHEBI:15378"/>
        <dbReference type="ChEBI" id="CHEBI:30616"/>
        <dbReference type="ChEBI" id="CHEBI:43474"/>
        <dbReference type="ChEBI" id="CHEBI:58165"/>
        <dbReference type="ChEBI" id="CHEBI:456216"/>
    </reaction>
    <physiologicalReaction direction="left-to-right" evidence="24">
        <dbReference type="Rhea" id="RHEA:66185"/>
    </physiologicalReaction>
</comment>
<dbReference type="FunFam" id="3.40.50.300:FF:000074">
    <property type="entry name" value="Multidrug resistance-associated protein 5 isoform 1"/>
    <property type="match status" value="1"/>
</dbReference>
<dbReference type="RefSeq" id="XP_030837860.1">
    <property type="nucleotide sequence ID" value="XM_030982000.1"/>
</dbReference>
<keyword evidence="12" id="KW-0547">Nucleotide-binding</keyword>
<evidence type="ECO:0000256" key="17">
    <source>
        <dbReference type="ARBA" id="ARBA00023034"/>
    </source>
</evidence>
<feature type="transmembrane region" description="Helical" evidence="31">
    <location>
        <begin position="920"/>
        <end position="940"/>
    </location>
</feature>
<evidence type="ECO:0000259" key="33">
    <source>
        <dbReference type="PROSITE" id="PS50929"/>
    </source>
</evidence>
<keyword evidence="35" id="KW-1185">Reference proteome</keyword>
<dbReference type="Pfam" id="PF00005">
    <property type="entry name" value="ABC_tran"/>
    <property type="match status" value="2"/>
</dbReference>
<evidence type="ECO:0000256" key="3">
    <source>
        <dbReference type="ARBA" id="ARBA00004554"/>
    </source>
</evidence>
<comment type="catalytic activity">
    <reaction evidence="21">
        <text>ATP + H2O + xenobioticSide 1 = ADP + phosphate + xenobioticSide 2.</text>
        <dbReference type="EC" id="7.6.2.2"/>
    </reaction>
</comment>
<dbReference type="EnsemblMetazoa" id="XM_030981999">
    <property type="protein sequence ID" value="XP_030837859"/>
    <property type="gene ID" value="LOC594398"/>
</dbReference>
<dbReference type="GO" id="GO:0016324">
    <property type="term" value="C:apical plasma membrane"/>
    <property type="evidence" value="ECO:0007669"/>
    <property type="project" value="UniProtKB-SubCell"/>
</dbReference>
<dbReference type="EnsemblMetazoa" id="XM_030982000">
    <property type="protein sequence ID" value="XP_030837860"/>
    <property type="gene ID" value="LOC594398"/>
</dbReference>
<keyword evidence="11" id="KW-0677">Repeat</keyword>
<dbReference type="EnsemblMetazoa" id="XM_030981997">
    <property type="protein sequence ID" value="XP_030837857"/>
    <property type="gene ID" value="LOC594398"/>
</dbReference>
<dbReference type="FunFam" id="3.40.50.300:FF:000605">
    <property type="entry name" value="multidrug resistance-associated protein 5 isoform X1"/>
    <property type="match status" value="1"/>
</dbReference>
<dbReference type="InterPro" id="IPR050173">
    <property type="entry name" value="ABC_transporter_C-like"/>
</dbReference>
<evidence type="ECO:0000256" key="5">
    <source>
        <dbReference type="ARBA" id="ARBA00009726"/>
    </source>
</evidence>
<dbReference type="RefSeq" id="XP_030837857.1">
    <property type="nucleotide sequence ID" value="XM_030981997.1"/>
</dbReference>
<evidence type="ECO:0000259" key="32">
    <source>
        <dbReference type="PROSITE" id="PS50893"/>
    </source>
</evidence>
<comment type="catalytic activity">
    <reaction evidence="23">
        <text>N-acetyl-L-aspartyl-L-glutamate(in) + ATP + H2O = N-acetyl-L-aspartyl-L-glutamate(out) + ADP + phosphate + H(+)</text>
        <dbReference type="Rhea" id="RHEA:66728"/>
        <dbReference type="ChEBI" id="CHEBI:15377"/>
        <dbReference type="ChEBI" id="CHEBI:15378"/>
        <dbReference type="ChEBI" id="CHEBI:30616"/>
        <dbReference type="ChEBI" id="CHEBI:43474"/>
        <dbReference type="ChEBI" id="CHEBI:76931"/>
        <dbReference type="ChEBI" id="CHEBI:456216"/>
    </reaction>
    <physiologicalReaction direction="left-to-right" evidence="23">
        <dbReference type="Rhea" id="RHEA:66729"/>
    </physiologicalReaction>
</comment>
<dbReference type="SUPFAM" id="SSF52540">
    <property type="entry name" value="P-loop containing nucleoside triphosphate hydrolases"/>
    <property type="match status" value="2"/>
</dbReference>
<evidence type="ECO:0000256" key="13">
    <source>
        <dbReference type="ARBA" id="ARBA00022753"/>
    </source>
</evidence>
<reference evidence="34" key="2">
    <citation type="submission" date="2021-01" db="UniProtKB">
        <authorList>
            <consortium name="EnsemblMetazoa"/>
        </authorList>
    </citation>
    <scope>IDENTIFICATION</scope>
</reference>
<dbReference type="GO" id="GO:0055085">
    <property type="term" value="P:transmembrane transport"/>
    <property type="evidence" value="ECO:0000318"/>
    <property type="project" value="GO_Central"/>
</dbReference>